<name>A0A401YN08_9ACTN</name>
<evidence type="ECO:0000313" key="3">
    <source>
        <dbReference type="Proteomes" id="UP000286931"/>
    </source>
</evidence>
<feature type="compositionally biased region" description="Basic residues" evidence="1">
    <location>
        <begin position="1"/>
        <end position="15"/>
    </location>
</feature>
<feature type="compositionally biased region" description="Polar residues" evidence="1">
    <location>
        <begin position="173"/>
        <end position="186"/>
    </location>
</feature>
<keyword evidence="3" id="KW-1185">Reference proteome</keyword>
<feature type="region of interest" description="Disordered" evidence="1">
    <location>
        <begin position="1"/>
        <end position="218"/>
    </location>
</feature>
<feature type="compositionally biased region" description="Basic residues" evidence="1">
    <location>
        <begin position="155"/>
        <end position="165"/>
    </location>
</feature>
<feature type="compositionally biased region" description="Basic and acidic residues" evidence="1">
    <location>
        <begin position="49"/>
        <end position="70"/>
    </location>
</feature>
<accession>A0A401YN08</accession>
<organism evidence="2 3">
    <name type="scientific">Embleya hyalina</name>
    <dbReference type="NCBI Taxonomy" id="516124"/>
    <lineage>
        <taxon>Bacteria</taxon>
        <taxon>Bacillati</taxon>
        <taxon>Actinomycetota</taxon>
        <taxon>Actinomycetes</taxon>
        <taxon>Kitasatosporales</taxon>
        <taxon>Streptomycetaceae</taxon>
        <taxon>Embleya</taxon>
    </lineage>
</organism>
<dbReference type="AlphaFoldDB" id="A0A401YN08"/>
<gene>
    <name evidence="2" type="ORF">EHYA_03670</name>
</gene>
<evidence type="ECO:0000256" key="1">
    <source>
        <dbReference type="SAM" id="MobiDB-lite"/>
    </source>
</evidence>
<evidence type="ECO:0000313" key="2">
    <source>
        <dbReference type="EMBL" id="GCD95986.1"/>
    </source>
</evidence>
<sequence length="313" mass="33552">MGRTRARAPARRPGRVGRVGTFAGGGRRARSGSSSPCRPALPWHRRAGCRTDEPRGRRPDQGGSRREKTSHVRHHVVRDERSGAASGASTPVARAAIRAARPDSGPAPLLPDRPGPGHRDGPGAGPRGRTWAPCRAPRPWPPDSAAASSAVPPRPAHRPRRRRLRAFAGPAFRNSSKSSNSCTLPTRSLPRGWTSVGSRGGSAEQVRRTTATGHHASIPVEQVHRRRPGVVEGRLPYTSESETRAETADGEIVADHHGFGCDRLIVPRDRRTFDSSVGTGRIARARCCSGNNCRAIRGASTQWVIGSPVSTAY</sequence>
<dbReference type="EMBL" id="BIFH01000019">
    <property type="protein sequence ID" value="GCD95986.1"/>
    <property type="molecule type" value="Genomic_DNA"/>
</dbReference>
<comment type="caution">
    <text evidence="2">The sequence shown here is derived from an EMBL/GenBank/DDBJ whole genome shotgun (WGS) entry which is preliminary data.</text>
</comment>
<reference evidence="2 3" key="1">
    <citation type="submission" date="2018-12" db="EMBL/GenBank/DDBJ databases">
        <title>Draft genome sequence of Embleya hyalina NBRC 13850T.</title>
        <authorList>
            <person name="Komaki H."/>
            <person name="Hosoyama A."/>
            <person name="Kimura A."/>
            <person name="Ichikawa N."/>
            <person name="Tamura T."/>
        </authorList>
    </citation>
    <scope>NUCLEOTIDE SEQUENCE [LARGE SCALE GENOMIC DNA]</scope>
    <source>
        <strain evidence="2 3">NBRC 13850</strain>
    </source>
</reference>
<protein>
    <submittedName>
        <fullName evidence="2">Uncharacterized protein</fullName>
    </submittedName>
</protein>
<proteinExistence type="predicted"/>
<dbReference type="Proteomes" id="UP000286931">
    <property type="component" value="Unassembled WGS sequence"/>
</dbReference>